<feature type="binding site" evidence="8">
    <location>
        <begin position="246"/>
        <end position="247"/>
    </location>
    <ligand>
        <name>L-histidine</name>
        <dbReference type="ChEBI" id="CHEBI:57595"/>
    </ligand>
</feature>
<dbReference type="CDD" id="cd00773">
    <property type="entry name" value="HisRS-like_core"/>
    <property type="match status" value="1"/>
</dbReference>
<evidence type="ECO:0000256" key="7">
    <source>
        <dbReference type="HAMAP-Rule" id="MF_00127"/>
    </source>
</evidence>
<dbReference type="InterPro" id="IPR045864">
    <property type="entry name" value="aa-tRNA-synth_II/BPL/LPL"/>
</dbReference>
<comment type="catalytic activity">
    <reaction evidence="6 7">
        <text>tRNA(His) + L-histidine + ATP = L-histidyl-tRNA(His) + AMP + diphosphate + H(+)</text>
        <dbReference type="Rhea" id="RHEA:17313"/>
        <dbReference type="Rhea" id="RHEA-COMP:9665"/>
        <dbReference type="Rhea" id="RHEA-COMP:9689"/>
        <dbReference type="ChEBI" id="CHEBI:15378"/>
        <dbReference type="ChEBI" id="CHEBI:30616"/>
        <dbReference type="ChEBI" id="CHEBI:33019"/>
        <dbReference type="ChEBI" id="CHEBI:57595"/>
        <dbReference type="ChEBI" id="CHEBI:78442"/>
        <dbReference type="ChEBI" id="CHEBI:78527"/>
        <dbReference type="ChEBI" id="CHEBI:456215"/>
        <dbReference type="EC" id="6.1.1.21"/>
    </reaction>
</comment>
<dbReference type="InterPro" id="IPR004154">
    <property type="entry name" value="Anticodon-bd"/>
</dbReference>
<dbReference type="InterPro" id="IPR036621">
    <property type="entry name" value="Anticodon-bd_dom_sf"/>
</dbReference>
<dbReference type="GO" id="GO:0006427">
    <property type="term" value="P:histidyl-tRNA aminoacylation"/>
    <property type="evidence" value="ECO:0007669"/>
    <property type="project" value="UniProtKB-UniRule"/>
</dbReference>
<evidence type="ECO:0000256" key="1">
    <source>
        <dbReference type="ARBA" id="ARBA00008226"/>
    </source>
</evidence>
<sequence length="399" mass="45182">MNINVLPGFQETPVLERAEVLLTKGGGETDKQIYQFEKGDTKLAMRFDLTVPLARYVAKNQNELVFPFKRYAIDRVYRGEKPQAGRFREFYQCDIDVIGRDTLDLSYDAEIPSIIASIFSSLELDFTIKINNRKILNGLFESLDIKDSVSVLRTLDSIEKVGEKKTKEELKDIGLDEKQIEEIFNFYKLNTKTNEGILTSLKALEISSDIFKKGVEELEFVLQEVETLGIGESVKIDLTVARGLDYYTGTVYETILNKYPEIGSVCGGGRYDDLAGYYTNQKFPGVGISIGLTRLFDQLKNKGEINLEDDTPTVMLVLPLTEDRKLCLELADTLRENFIPTEVAPVGNMKKALNYANKLNIPYVIFIGEDEIKENKYTIKNMITGEQKSVAQEDILEAF</sequence>
<dbReference type="PANTHER" id="PTHR11476">
    <property type="entry name" value="HISTIDYL-TRNA SYNTHETASE"/>
    <property type="match status" value="1"/>
</dbReference>
<keyword evidence="7 10" id="KW-0436">Ligase</keyword>
<dbReference type="EC" id="6.1.1.21" evidence="7"/>
<dbReference type="GO" id="GO:0005737">
    <property type="term" value="C:cytoplasm"/>
    <property type="evidence" value="ECO:0007669"/>
    <property type="project" value="UniProtKB-SubCell"/>
</dbReference>
<dbReference type="PATRIC" id="fig|1619097.3.peg.323"/>
<dbReference type="HAMAP" id="MF_00127">
    <property type="entry name" value="His_tRNA_synth"/>
    <property type="match status" value="1"/>
</dbReference>
<organism evidence="10 11">
    <name type="scientific">candidate division WS6 bacterium GW2011_GWF1_35_23</name>
    <dbReference type="NCBI Taxonomy" id="1619097"/>
    <lineage>
        <taxon>Bacteria</taxon>
        <taxon>Candidatus Dojkabacteria</taxon>
    </lineage>
</organism>
<dbReference type="PANTHER" id="PTHR11476:SF7">
    <property type="entry name" value="HISTIDINE--TRNA LIGASE"/>
    <property type="match status" value="1"/>
</dbReference>
<reference evidence="10 11" key="1">
    <citation type="journal article" date="2015" name="Nature">
        <title>rRNA introns, odd ribosomes, and small enigmatic genomes across a large radiation of phyla.</title>
        <authorList>
            <person name="Brown C.T."/>
            <person name="Hug L.A."/>
            <person name="Thomas B.C."/>
            <person name="Sharon I."/>
            <person name="Castelle C.J."/>
            <person name="Singh A."/>
            <person name="Wilkins M.J."/>
            <person name="Williams K.H."/>
            <person name="Banfield J.F."/>
        </authorList>
    </citation>
    <scope>NUCLEOTIDE SEQUENCE [LARGE SCALE GENOMIC DNA]</scope>
</reference>
<dbReference type="InterPro" id="IPR004516">
    <property type="entry name" value="HisRS/HisZ"/>
</dbReference>
<evidence type="ECO:0000313" key="10">
    <source>
        <dbReference type="EMBL" id="KKP75103.1"/>
    </source>
</evidence>
<dbReference type="InterPro" id="IPR006195">
    <property type="entry name" value="aa-tRNA-synth_II"/>
</dbReference>
<proteinExistence type="inferred from homology"/>
<dbReference type="Proteomes" id="UP000034816">
    <property type="component" value="Unassembled WGS sequence"/>
</dbReference>
<dbReference type="NCBIfam" id="TIGR00442">
    <property type="entry name" value="hisS"/>
    <property type="match status" value="1"/>
</dbReference>
<dbReference type="Gene3D" id="3.30.930.10">
    <property type="entry name" value="Bira Bifunctional Protein, Domain 2"/>
    <property type="match status" value="1"/>
</dbReference>
<dbReference type="GO" id="GO:0004821">
    <property type="term" value="F:histidine-tRNA ligase activity"/>
    <property type="evidence" value="ECO:0007669"/>
    <property type="project" value="UniProtKB-UniRule"/>
</dbReference>
<gene>
    <name evidence="7" type="primary">hisS</name>
    <name evidence="10" type="ORF">UR73_C0035G0006</name>
</gene>
<protein>
    <recommendedName>
        <fullName evidence="7">Histidine--tRNA ligase</fullName>
        <ecNumber evidence="7">6.1.1.21</ecNumber>
    </recommendedName>
    <alternativeName>
        <fullName evidence="7">Histidyl-tRNA synthetase</fullName>
        <shortName evidence="7">HisRS</shortName>
    </alternativeName>
</protein>
<dbReference type="EMBL" id="LBQH01000035">
    <property type="protein sequence ID" value="KKP75103.1"/>
    <property type="molecule type" value="Genomic_DNA"/>
</dbReference>
<dbReference type="Gene3D" id="3.40.50.800">
    <property type="entry name" value="Anticodon-binding domain"/>
    <property type="match status" value="1"/>
</dbReference>
<evidence type="ECO:0000259" key="9">
    <source>
        <dbReference type="PROSITE" id="PS50862"/>
    </source>
</evidence>
<dbReference type="GO" id="GO:0005524">
    <property type="term" value="F:ATP binding"/>
    <property type="evidence" value="ECO:0007669"/>
    <property type="project" value="UniProtKB-UniRule"/>
</dbReference>
<dbReference type="InterPro" id="IPR041715">
    <property type="entry name" value="HisRS-like_core"/>
</dbReference>
<comment type="subcellular location">
    <subcellularLocation>
        <location evidence="7">Cytoplasm</location>
    </subcellularLocation>
</comment>
<name>A0A0G0C114_9BACT</name>
<feature type="binding site" evidence="8">
    <location>
        <position position="96"/>
    </location>
    <ligand>
        <name>L-histidine</name>
        <dbReference type="ChEBI" id="CHEBI:57595"/>
    </ligand>
</feature>
<evidence type="ECO:0000256" key="8">
    <source>
        <dbReference type="PIRSR" id="PIRSR001549-1"/>
    </source>
</evidence>
<comment type="subunit">
    <text evidence="7">Homodimer.</text>
</comment>
<feature type="binding site" evidence="8">
    <location>
        <begin position="48"/>
        <end position="50"/>
    </location>
    <ligand>
        <name>L-histidine</name>
        <dbReference type="ChEBI" id="CHEBI:57595"/>
    </ligand>
</feature>
<dbReference type="AlphaFoldDB" id="A0A0G0C114"/>
<dbReference type="PIRSF" id="PIRSF001549">
    <property type="entry name" value="His-tRNA_synth"/>
    <property type="match status" value="1"/>
</dbReference>
<evidence type="ECO:0000313" key="11">
    <source>
        <dbReference type="Proteomes" id="UP000034816"/>
    </source>
</evidence>
<evidence type="ECO:0000256" key="3">
    <source>
        <dbReference type="ARBA" id="ARBA00022840"/>
    </source>
</evidence>
<feature type="binding site" evidence="8">
    <location>
        <position position="242"/>
    </location>
    <ligand>
        <name>L-histidine</name>
        <dbReference type="ChEBI" id="CHEBI:57595"/>
    </ligand>
</feature>
<accession>A0A0G0C114</accession>
<dbReference type="InterPro" id="IPR015807">
    <property type="entry name" value="His-tRNA-ligase"/>
</dbReference>
<evidence type="ECO:0000256" key="2">
    <source>
        <dbReference type="ARBA" id="ARBA00022741"/>
    </source>
</evidence>
<keyword evidence="4 7" id="KW-0648">Protein biosynthesis</keyword>
<keyword evidence="5 7" id="KW-0030">Aminoacyl-tRNA synthetase</keyword>
<evidence type="ECO:0000256" key="4">
    <source>
        <dbReference type="ARBA" id="ARBA00022917"/>
    </source>
</evidence>
<evidence type="ECO:0000256" key="6">
    <source>
        <dbReference type="ARBA" id="ARBA00047639"/>
    </source>
</evidence>
<feature type="binding site" evidence="8">
    <location>
        <position position="78"/>
    </location>
    <ligand>
        <name>L-histidine</name>
        <dbReference type="ChEBI" id="CHEBI:57595"/>
    </ligand>
</feature>
<dbReference type="SUPFAM" id="SSF55681">
    <property type="entry name" value="Class II aaRS and biotin synthetases"/>
    <property type="match status" value="1"/>
</dbReference>
<dbReference type="PROSITE" id="PS50862">
    <property type="entry name" value="AA_TRNA_LIGASE_II"/>
    <property type="match status" value="1"/>
</dbReference>
<dbReference type="Pfam" id="PF03129">
    <property type="entry name" value="HGTP_anticodon"/>
    <property type="match status" value="1"/>
</dbReference>
<dbReference type="Pfam" id="PF13393">
    <property type="entry name" value="tRNA-synt_His"/>
    <property type="match status" value="1"/>
</dbReference>
<keyword evidence="3 7" id="KW-0067">ATP-binding</keyword>
<keyword evidence="7" id="KW-0963">Cytoplasm</keyword>
<comment type="caution">
    <text evidence="10">The sequence shown here is derived from an EMBL/GenBank/DDBJ whole genome shotgun (WGS) entry which is preliminary data.</text>
</comment>
<feature type="binding site" evidence="8">
    <location>
        <position position="92"/>
    </location>
    <ligand>
        <name>L-histidine</name>
        <dbReference type="ChEBI" id="CHEBI:57595"/>
    </ligand>
</feature>
<dbReference type="SUPFAM" id="SSF52954">
    <property type="entry name" value="Class II aaRS ABD-related"/>
    <property type="match status" value="1"/>
</dbReference>
<keyword evidence="2 7" id="KW-0547">Nucleotide-binding</keyword>
<comment type="similarity">
    <text evidence="1 7">Belongs to the class-II aminoacyl-tRNA synthetase family.</text>
</comment>
<feature type="domain" description="Aminoacyl-transfer RNA synthetases class-II family profile" evidence="9">
    <location>
        <begin position="11"/>
        <end position="319"/>
    </location>
</feature>
<evidence type="ECO:0000256" key="5">
    <source>
        <dbReference type="ARBA" id="ARBA00023146"/>
    </source>
</evidence>